<feature type="domain" description="PAC" evidence="7">
    <location>
        <begin position="211"/>
        <end position="263"/>
    </location>
</feature>
<dbReference type="NCBIfam" id="TIGR00229">
    <property type="entry name" value="sensory_box"/>
    <property type="match status" value="1"/>
</dbReference>
<dbReference type="InterPro" id="IPR052162">
    <property type="entry name" value="Sensor_kinase/Photoreceptor"/>
</dbReference>
<evidence type="ECO:0000259" key="6">
    <source>
        <dbReference type="PROSITE" id="PS50112"/>
    </source>
</evidence>
<dbReference type="InterPro" id="IPR013655">
    <property type="entry name" value="PAS_fold_3"/>
</dbReference>
<dbReference type="PROSITE" id="PS50112">
    <property type="entry name" value="PAS"/>
    <property type="match status" value="1"/>
</dbReference>
<dbReference type="InterPro" id="IPR001610">
    <property type="entry name" value="PAC"/>
</dbReference>
<dbReference type="FunFam" id="3.30.450.20:FF:000099">
    <property type="entry name" value="Sensory box sensor histidine kinase"/>
    <property type="match status" value="1"/>
</dbReference>
<dbReference type="SMART" id="SM00091">
    <property type="entry name" value="PAS"/>
    <property type="match status" value="3"/>
</dbReference>
<dbReference type="SUPFAM" id="SSF55785">
    <property type="entry name" value="PYP-like sensor domain (PAS domain)"/>
    <property type="match status" value="3"/>
</dbReference>
<dbReference type="RefSeq" id="WP_040574307.1">
    <property type="nucleotide sequence ID" value="NZ_FTNM01000003.1"/>
</dbReference>
<dbReference type="Gene3D" id="3.30.450.20">
    <property type="entry name" value="PAS domain"/>
    <property type="match status" value="3"/>
</dbReference>
<name>A0A1N6YKN4_9BACT</name>
<dbReference type="EMBL" id="FTNM01000003">
    <property type="protein sequence ID" value="SIR15170.1"/>
    <property type="molecule type" value="Genomic_DNA"/>
</dbReference>
<dbReference type="SMART" id="SM00086">
    <property type="entry name" value="PAC"/>
    <property type="match status" value="2"/>
</dbReference>
<accession>A0A1N6YKN4</accession>
<dbReference type="Proteomes" id="UP000185924">
    <property type="component" value="Unassembled WGS sequence"/>
</dbReference>
<evidence type="ECO:0000256" key="4">
    <source>
        <dbReference type="ARBA" id="ARBA00022679"/>
    </source>
</evidence>
<dbReference type="AlphaFoldDB" id="A0A1N6YKN4"/>
<dbReference type="PANTHER" id="PTHR43304">
    <property type="entry name" value="PHYTOCHROME-LIKE PROTEIN CPH1"/>
    <property type="match status" value="1"/>
</dbReference>
<proteinExistence type="predicted"/>
<comment type="catalytic activity">
    <reaction evidence="1">
        <text>ATP + protein L-histidine = ADP + protein N-phospho-L-histidine.</text>
        <dbReference type="EC" id="2.7.13.3"/>
    </reaction>
</comment>
<dbReference type="STRING" id="1077936.SAMN05421545_2558"/>
<dbReference type="PANTHER" id="PTHR43304:SF1">
    <property type="entry name" value="PAC DOMAIN-CONTAINING PROTEIN"/>
    <property type="match status" value="1"/>
</dbReference>
<dbReference type="InterPro" id="IPR013656">
    <property type="entry name" value="PAS_4"/>
</dbReference>
<sequence>MDFNRLFNSIPEPIVVLSPEYKVVAATDAFLESSLRTRDQLIGLHFLLEAFPERENSYQDNAIKKGLDQVLQTKKAVRLGAMRYDIQKPESQGGGYEVRFWEVNQTPILDSEGNVEYIMQKPFDVTEREVSQVALQKSEEKFKVMAEALPQLIYTIEPGGKTSYFNKRWEEYTGINLETLLQIKWDQMIHPDDLENTLAKWETAAKEGAEMQMELRMRDKNGTYRWHLSRSIPMKDADGNITMWIGSSTDIHDTRKLVQELLDSNEQMALLSDQVQHAYEKAESERKTLERLIMEAPAMFVILRGPEHRFELMNDKYQQLYPGRNLIGMPLGEALPDIKAQGFTKLLDRVYETGETYIAEGVPIILPKDGTDEMEERFFNFSYQPMYEAGKITGILAFGYDITNEILFKRKLEDLSSL</sequence>
<dbReference type="OrthoDB" id="9766459at2"/>
<keyword evidence="5" id="KW-0418">Kinase</keyword>
<dbReference type="PROSITE" id="PS50113">
    <property type="entry name" value="PAC"/>
    <property type="match status" value="2"/>
</dbReference>
<dbReference type="InterPro" id="IPR000014">
    <property type="entry name" value="PAS"/>
</dbReference>
<evidence type="ECO:0000256" key="1">
    <source>
        <dbReference type="ARBA" id="ARBA00000085"/>
    </source>
</evidence>
<dbReference type="EC" id="2.7.13.3" evidence="2"/>
<dbReference type="InterPro" id="IPR000700">
    <property type="entry name" value="PAS-assoc_C"/>
</dbReference>
<keyword evidence="9" id="KW-1185">Reference proteome</keyword>
<dbReference type="GO" id="GO:0004673">
    <property type="term" value="F:protein histidine kinase activity"/>
    <property type="evidence" value="ECO:0007669"/>
    <property type="project" value="UniProtKB-EC"/>
</dbReference>
<keyword evidence="3" id="KW-0597">Phosphoprotein</keyword>
<evidence type="ECO:0000256" key="2">
    <source>
        <dbReference type="ARBA" id="ARBA00012438"/>
    </source>
</evidence>
<evidence type="ECO:0000313" key="9">
    <source>
        <dbReference type="Proteomes" id="UP000185924"/>
    </source>
</evidence>
<dbReference type="Pfam" id="PF08448">
    <property type="entry name" value="PAS_4"/>
    <property type="match status" value="2"/>
</dbReference>
<evidence type="ECO:0000259" key="7">
    <source>
        <dbReference type="PROSITE" id="PS50113"/>
    </source>
</evidence>
<feature type="domain" description="PAS" evidence="6">
    <location>
        <begin position="138"/>
        <end position="208"/>
    </location>
</feature>
<organism evidence="8 9">
    <name type="scientific">Pontibacter lucknowensis</name>
    <dbReference type="NCBI Taxonomy" id="1077936"/>
    <lineage>
        <taxon>Bacteria</taxon>
        <taxon>Pseudomonadati</taxon>
        <taxon>Bacteroidota</taxon>
        <taxon>Cytophagia</taxon>
        <taxon>Cytophagales</taxon>
        <taxon>Hymenobacteraceae</taxon>
        <taxon>Pontibacter</taxon>
    </lineage>
</organism>
<dbReference type="Pfam" id="PF08447">
    <property type="entry name" value="PAS_3"/>
    <property type="match status" value="1"/>
</dbReference>
<keyword evidence="4" id="KW-0808">Transferase</keyword>
<evidence type="ECO:0000313" key="8">
    <source>
        <dbReference type="EMBL" id="SIR15170.1"/>
    </source>
</evidence>
<dbReference type="CDD" id="cd00130">
    <property type="entry name" value="PAS"/>
    <property type="match status" value="1"/>
</dbReference>
<gene>
    <name evidence="8" type="ORF">SAMN05421545_2558</name>
</gene>
<feature type="domain" description="PAC" evidence="7">
    <location>
        <begin position="82"/>
        <end position="137"/>
    </location>
</feature>
<protein>
    <recommendedName>
        <fullName evidence="2">histidine kinase</fullName>
        <ecNumber evidence="2">2.7.13.3</ecNumber>
    </recommendedName>
</protein>
<evidence type="ECO:0000256" key="3">
    <source>
        <dbReference type="ARBA" id="ARBA00022553"/>
    </source>
</evidence>
<dbReference type="InterPro" id="IPR035965">
    <property type="entry name" value="PAS-like_dom_sf"/>
</dbReference>
<evidence type="ECO:0000256" key="5">
    <source>
        <dbReference type="ARBA" id="ARBA00022777"/>
    </source>
</evidence>
<reference evidence="9" key="1">
    <citation type="submission" date="2017-01" db="EMBL/GenBank/DDBJ databases">
        <authorList>
            <person name="Varghese N."/>
            <person name="Submissions S."/>
        </authorList>
    </citation>
    <scope>NUCLEOTIDE SEQUENCE [LARGE SCALE GENOMIC DNA]</scope>
    <source>
        <strain evidence="9">DM9</strain>
    </source>
</reference>